<feature type="domain" description="GS beta-grasp" evidence="7">
    <location>
        <begin position="16"/>
        <end position="101"/>
    </location>
</feature>
<dbReference type="Proteomes" id="UP000823900">
    <property type="component" value="Unassembled WGS sequence"/>
</dbReference>
<gene>
    <name evidence="9" type="ORF">IAA07_12960</name>
</gene>
<evidence type="ECO:0000256" key="6">
    <source>
        <dbReference type="RuleBase" id="RU000384"/>
    </source>
</evidence>
<reference evidence="9" key="2">
    <citation type="submission" date="2021-04" db="EMBL/GenBank/DDBJ databases">
        <authorList>
            <person name="Gilroy R."/>
        </authorList>
    </citation>
    <scope>NUCLEOTIDE SEQUENCE</scope>
    <source>
        <strain evidence="9">CHK178-16964</strain>
    </source>
</reference>
<dbReference type="Pfam" id="PF00120">
    <property type="entry name" value="Gln-synt_C"/>
    <property type="match status" value="1"/>
</dbReference>
<proteinExistence type="inferred from homology"/>
<keyword evidence="3" id="KW-0547">Nucleotide-binding</keyword>
<dbReference type="InterPro" id="IPR008146">
    <property type="entry name" value="Gln_synth_cat_dom"/>
</dbReference>
<dbReference type="InterPro" id="IPR014746">
    <property type="entry name" value="Gln_synth/guanido_kin_cat_dom"/>
</dbReference>
<evidence type="ECO:0000256" key="3">
    <source>
        <dbReference type="ARBA" id="ARBA00022741"/>
    </source>
</evidence>
<evidence type="ECO:0000256" key="2">
    <source>
        <dbReference type="ARBA" id="ARBA00022598"/>
    </source>
</evidence>
<dbReference type="GO" id="GO:0005524">
    <property type="term" value="F:ATP binding"/>
    <property type="evidence" value="ECO:0007669"/>
    <property type="project" value="UniProtKB-KW"/>
</dbReference>
<evidence type="ECO:0000313" key="9">
    <source>
        <dbReference type="EMBL" id="HJA72460.1"/>
    </source>
</evidence>
<feature type="domain" description="GS catalytic" evidence="8">
    <location>
        <begin position="108"/>
        <end position="419"/>
    </location>
</feature>
<evidence type="ECO:0000313" key="10">
    <source>
        <dbReference type="Proteomes" id="UP000823900"/>
    </source>
</evidence>
<evidence type="ECO:0000259" key="7">
    <source>
        <dbReference type="PROSITE" id="PS51986"/>
    </source>
</evidence>
<accession>A0A9D2KQG3</accession>
<dbReference type="AlphaFoldDB" id="A0A9D2KQG3"/>
<comment type="similarity">
    <text evidence="1 5 6">Belongs to the glutamine synthetase family.</text>
</comment>
<dbReference type="Gene3D" id="3.10.20.70">
    <property type="entry name" value="Glutamine synthetase, N-terminal domain"/>
    <property type="match status" value="1"/>
</dbReference>
<organism evidence="9 10">
    <name type="scientific">Candidatus Lachnoclostridium stercoravium</name>
    <dbReference type="NCBI Taxonomy" id="2838633"/>
    <lineage>
        <taxon>Bacteria</taxon>
        <taxon>Bacillati</taxon>
        <taxon>Bacillota</taxon>
        <taxon>Clostridia</taxon>
        <taxon>Lachnospirales</taxon>
        <taxon>Lachnospiraceae</taxon>
    </lineage>
</organism>
<name>A0A9D2KQG3_9FIRM</name>
<evidence type="ECO:0000256" key="1">
    <source>
        <dbReference type="ARBA" id="ARBA00009897"/>
    </source>
</evidence>
<evidence type="ECO:0000259" key="8">
    <source>
        <dbReference type="PROSITE" id="PS51987"/>
    </source>
</evidence>
<dbReference type="PROSITE" id="PS51986">
    <property type="entry name" value="GS_BETA_GRASP"/>
    <property type="match status" value="1"/>
</dbReference>
<evidence type="ECO:0000256" key="4">
    <source>
        <dbReference type="ARBA" id="ARBA00022840"/>
    </source>
</evidence>
<dbReference type="InterPro" id="IPR036651">
    <property type="entry name" value="Gln_synt_N_sf"/>
</dbReference>
<reference evidence="9" key="1">
    <citation type="journal article" date="2021" name="PeerJ">
        <title>Extensive microbial diversity within the chicken gut microbiome revealed by metagenomics and culture.</title>
        <authorList>
            <person name="Gilroy R."/>
            <person name="Ravi A."/>
            <person name="Getino M."/>
            <person name="Pursley I."/>
            <person name="Horton D.L."/>
            <person name="Alikhan N.F."/>
            <person name="Baker D."/>
            <person name="Gharbi K."/>
            <person name="Hall N."/>
            <person name="Watson M."/>
            <person name="Adriaenssens E.M."/>
            <person name="Foster-Nyarko E."/>
            <person name="Jarju S."/>
            <person name="Secka A."/>
            <person name="Antonio M."/>
            <person name="Oren A."/>
            <person name="Chaudhuri R.R."/>
            <person name="La Ragione R."/>
            <person name="Hildebrand F."/>
            <person name="Pallen M.J."/>
        </authorList>
    </citation>
    <scope>NUCLEOTIDE SEQUENCE</scope>
    <source>
        <strain evidence="9">CHK178-16964</strain>
    </source>
</reference>
<comment type="caution">
    <text evidence="9">The sequence shown here is derived from an EMBL/GenBank/DDBJ whole genome shotgun (WGS) entry which is preliminary data.</text>
</comment>
<dbReference type="GO" id="GO:0004356">
    <property type="term" value="F:glutamine synthetase activity"/>
    <property type="evidence" value="ECO:0007669"/>
    <property type="project" value="InterPro"/>
</dbReference>
<dbReference type="InterPro" id="IPR008147">
    <property type="entry name" value="Gln_synt_N"/>
</dbReference>
<dbReference type="SUPFAM" id="SSF54368">
    <property type="entry name" value="Glutamine synthetase, N-terminal domain"/>
    <property type="match status" value="1"/>
</dbReference>
<dbReference type="PANTHER" id="PTHR43785:SF12">
    <property type="entry name" value="TYPE-1 GLUTAMINE SYNTHETASE 2"/>
    <property type="match status" value="1"/>
</dbReference>
<dbReference type="PANTHER" id="PTHR43785">
    <property type="entry name" value="GAMMA-GLUTAMYLPUTRESCINE SYNTHETASE"/>
    <property type="match status" value="1"/>
</dbReference>
<keyword evidence="4" id="KW-0067">ATP-binding</keyword>
<dbReference type="SUPFAM" id="SSF55931">
    <property type="entry name" value="Glutamine synthetase/guanido kinase"/>
    <property type="match status" value="1"/>
</dbReference>
<dbReference type="SMART" id="SM01230">
    <property type="entry name" value="Gln-synt_C"/>
    <property type="match status" value="1"/>
</dbReference>
<dbReference type="GO" id="GO:0006542">
    <property type="term" value="P:glutamine biosynthetic process"/>
    <property type="evidence" value="ECO:0007669"/>
    <property type="project" value="InterPro"/>
</dbReference>
<dbReference type="EMBL" id="DWZA01000106">
    <property type="protein sequence ID" value="HJA72460.1"/>
    <property type="molecule type" value="Genomic_DNA"/>
</dbReference>
<keyword evidence="2" id="KW-0436">Ligase</keyword>
<dbReference type="PROSITE" id="PS51987">
    <property type="entry name" value="GS_CATALYTIC"/>
    <property type="match status" value="1"/>
</dbReference>
<dbReference type="Pfam" id="PF03951">
    <property type="entry name" value="Gln-synt_N"/>
    <property type="match status" value="1"/>
</dbReference>
<sequence>MGKHSLETIKKLVKEEDVEFIRLQFTDKMGTLKNIAVTASQLDRIFEEPFTIPGNGEKEMIPCGSRELYLKPDLDTFMILPWRPQQGKVARMICDVTKTDGTPCAASPRNILARTVEKAKKEGYELKIGYGCEFFLFHTDENGMPTVFTHEQAGFMDMSPVDLGENTRRDIILCLEEMGFNVESSYHAMAPGQHRIDFGQSEAMDAADHMVTFRSAVKAIAKRFGLHATFMPKPNDNAEGSGLHMSVSLMKNGKNLFAGKEEGSLSKEAAWFAGGVLNHAASMALVTSPFVNSYKRLSWMKEKGRSIFYMPAFQSPKKARLELFSPDAAADPYVSAALCLEAGLEGIRRRMEPEDLSGNFDILPDNLYEAIEAFRHDFFVQGILGEDFCREYCKAKKKEWQEYASHVTEWEISRYLYRI</sequence>
<evidence type="ECO:0000256" key="5">
    <source>
        <dbReference type="PROSITE-ProRule" id="PRU01330"/>
    </source>
</evidence>
<dbReference type="Gene3D" id="3.30.590.10">
    <property type="entry name" value="Glutamine synthetase/guanido kinase, catalytic domain"/>
    <property type="match status" value="1"/>
</dbReference>
<protein>
    <submittedName>
        <fullName evidence="9">Glutamine synthetase family protein</fullName>
    </submittedName>
</protein>